<name>A0ABQ6YRC6_9NOCA</name>
<gene>
    <name evidence="1" type="ORF">FNL39_102236</name>
</gene>
<evidence type="ECO:0000313" key="1">
    <source>
        <dbReference type="EMBL" id="KAF0848089.1"/>
    </source>
</evidence>
<reference evidence="1 2" key="1">
    <citation type="submission" date="2019-07" db="EMBL/GenBank/DDBJ databases">
        <title>Genomic Encyclopedia of Type Strains, Phase IV (KMG-IV): sequencing the most valuable type-strain genomes for metagenomic binning, comparative biology and taxonomic classification.</title>
        <authorList>
            <person name="Goeker M."/>
        </authorList>
    </citation>
    <scope>NUCLEOTIDE SEQUENCE [LARGE SCALE GENOMIC DNA]</scope>
    <source>
        <strain evidence="1 2">DSM 44831</strain>
    </source>
</reference>
<accession>A0ABQ6YRC6</accession>
<keyword evidence="2" id="KW-1185">Reference proteome</keyword>
<organism evidence="1 2">
    <name type="scientific">Nocardia caishijiensis</name>
    <dbReference type="NCBI Taxonomy" id="184756"/>
    <lineage>
        <taxon>Bacteria</taxon>
        <taxon>Bacillati</taxon>
        <taxon>Actinomycetota</taxon>
        <taxon>Actinomycetes</taxon>
        <taxon>Mycobacteriales</taxon>
        <taxon>Nocardiaceae</taxon>
        <taxon>Nocardia</taxon>
    </lineage>
</organism>
<comment type="caution">
    <text evidence="1">The sequence shown here is derived from an EMBL/GenBank/DDBJ whole genome shotgun (WGS) entry which is preliminary data.</text>
</comment>
<evidence type="ECO:0000313" key="2">
    <source>
        <dbReference type="Proteomes" id="UP000798951"/>
    </source>
</evidence>
<sequence>MSGNERSSPNSQTTPTARTELARYRHGVIDTRARLLYLLTAAVLTGATVAACATTDSAPTGIALVNADTGPTGERVAKAVAAAGGYEWTLAKPGEVEPGDYAAVITLPADLTTAMATLATPAPQRAKVTVTTHENADQGTVNGAVDVVTHRIGASGVDAALAAVSQARNQMTSVQFTAQLLSAGVNAAADGADQFSGGAEQLLGFLDFAKQGAGQLTSAIALLNQTVDGAAMQATQLADALSSTGVTIAGVQNSAAAIGSGLDQILPPLKALPFATDPQLAGIITKLEALQSVSNQAGTQLAGLSELTGAAVDPNTDLGTLLRTVVARLNSARDQLTQGAALAKDLPTLAEQGGAQLVSAIEQLTGGVGALQNIVGNLNTQTAKALEALPPRGQSQQSALALALTDPVEVVHE</sequence>
<proteinExistence type="predicted"/>
<dbReference type="EMBL" id="VMSD01000002">
    <property type="protein sequence ID" value="KAF0848089.1"/>
    <property type="molecule type" value="Genomic_DNA"/>
</dbReference>
<protein>
    <submittedName>
        <fullName evidence="1">Membrane protein</fullName>
    </submittedName>
</protein>
<dbReference type="Proteomes" id="UP000798951">
    <property type="component" value="Unassembled WGS sequence"/>
</dbReference>